<proteinExistence type="predicted"/>
<sequence>MNLETRPQGDMHDTLRPPETFSFDEVPVRWHPKITVYRLVVLLTTICLGVGKAITSARGAVVVPITLEWVSGVAVFVLLYGIGLYDEDHRQHMKWLFNQDLAPYLWLVSYRTDEVALPAGFHFSRHPPITGYRIAITASVPLFGLAKAMFGYLGYSLAANTFDWVFGVIVTTALYCIGLYENNSLDLFPMFFTTDHGPSLRRAFFTIPMYSLGISLSLGVIYAATQTLNYQWNHQDKFRYLVPDPNAEVPFLDSAHDVSVNLMIAEVLMFDVALGPFGLYYTFSFMKKAVFPKGLRQAIRRVLNIKRADELTTFLFFALFLFFFGHAMRGSLIL</sequence>
<keyword evidence="1" id="KW-0812">Transmembrane</keyword>
<reference evidence="3" key="2">
    <citation type="submission" date="2015-01" db="EMBL/GenBank/DDBJ databases">
        <title>Evolutionary Origins and Diversification of the Mycorrhizal Mutualists.</title>
        <authorList>
            <consortium name="DOE Joint Genome Institute"/>
            <consortium name="Mycorrhizal Genomics Consortium"/>
            <person name="Kohler A."/>
            <person name="Kuo A."/>
            <person name="Nagy L.G."/>
            <person name="Floudas D."/>
            <person name="Copeland A."/>
            <person name="Barry K.W."/>
            <person name="Cichocki N."/>
            <person name="Veneault-Fourrey C."/>
            <person name="LaButti K."/>
            <person name="Lindquist E.A."/>
            <person name="Lipzen A."/>
            <person name="Lundell T."/>
            <person name="Morin E."/>
            <person name="Murat C."/>
            <person name="Riley R."/>
            <person name="Ohm R."/>
            <person name="Sun H."/>
            <person name="Tunlid A."/>
            <person name="Henrissat B."/>
            <person name="Grigoriev I.V."/>
            <person name="Hibbett D.S."/>
            <person name="Martin F."/>
        </authorList>
    </citation>
    <scope>NUCLEOTIDE SEQUENCE [LARGE SCALE GENOMIC DNA]</scope>
    <source>
        <strain evidence="3">LaAM-08-1</strain>
    </source>
</reference>
<keyword evidence="1" id="KW-1133">Transmembrane helix</keyword>
<organism evidence="2 3">
    <name type="scientific">Laccaria amethystina LaAM-08-1</name>
    <dbReference type="NCBI Taxonomy" id="1095629"/>
    <lineage>
        <taxon>Eukaryota</taxon>
        <taxon>Fungi</taxon>
        <taxon>Dikarya</taxon>
        <taxon>Basidiomycota</taxon>
        <taxon>Agaricomycotina</taxon>
        <taxon>Agaricomycetes</taxon>
        <taxon>Agaricomycetidae</taxon>
        <taxon>Agaricales</taxon>
        <taxon>Agaricineae</taxon>
        <taxon>Hydnangiaceae</taxon>
        <taxon>Laccaria</taxon>
    </lineage>
</organism>
<accession>A0A0C9XW45</accession>
<feature type="transmembrane region" description="Helical" evidence="1">
    <location>
        <begin position="203"/>
        <end position="224"/>
    </location>
</feature>
<feature type="transmembrane region" description="Helical" evidence="1">
    <location>
        <begin position="311"/>
        <end position="328"/>
    </location>
</feature>
<gene>
    <name evidence="2" type="ORF">K443DRAFT_679420</name>
</gene>
<evidence type="ECO:0000313" key="3">
    <source>
        <dbReference type="Proteomes" id="UP000054477"/>
    </source>
</evidence>
<dbReference type="AlphaFoldDB" id="A0A0C9XW45"/>
<feature type="transmembrane region" description="Helical" evidence="1">
    <location>
        <begin position="164"/>
        <end position="182"/>
    </location>
</feature>
<name>A0A0C9XW45_9AGAR</name>
<reference evidence="2 3" key="1">
    <citation type="submission" date="2014-04" db="EMBL/GenBank/DDBJ databases">
        <authorList>
            <consortium name="DOE Joint Genome Institute"/>
            <person name="Kuo A."/>
            <person name="Kohler A."/>
            <person name="Nagy L.G."/>
            <person name="Floudas D."/>
            <person name="Copeland A."/>
            <person name="Barry K.W."/>
            <person name="Cichocki N."/>
            <person name="Veneault-Fourrey C."/>
            <person name="LaButti K."/>
            <person name="Lindquist E.A."/>
            <person name="Lipzen A."/>
            <person name="Lundell T."/>
            <person name="Morin E."/>
            <person name="Murat C."/>
            <person name="Sun H."/>
            <person name="Tunlid A."/>
            <person name="Henrissat B."/>
            <person name="Grigoriev I.V."/>
            <person name="Hibbett D.S."/>
            <person name="Martin F."/>
            <person name="Nordberg H.P."/>
            <person name="Cantor M.N."/>
            <person name="Hua S.X."/>
        </authorList>
    </citation>
    <scope>NUCLEOTIDE SEQUENCE [LARGE SCALE GENOMIC DNA]</scope>
    <source>
        <strain evidence="2 3">LaAM-08-1</strain>
    </source>
</reference>
<feature type="transmembrane region" description="Helical" evidence="1">
    <location>
        <begin position="262"/>
        <end position="283"/>
    </location>
</feature>
<dbReference type="Proteomes" id="UP000054477">
    <property type="component" value="Unassembled WGS sequence"/>
</dbReference>
<feature type="transmembrane region" description="Helical" evidence="1">
    <location>
        <begin position="134"/>
        <end position="158"/>
    </location>
</feature>
<dbReference type="OrthoDB" id="3058001at2759"/>
<dbReference type="HOGENOM" id="CLU_733767_0_0_1"/>
<keyword evidence="3" id="KW-1185">Reference proteome</keyword>
<keyword evidence="1" id="KW-0472">Membrane</keyword>
<evidence type="ECO:0000256" key="1">
    <source>
        <dbReference type="SAM" id="Phobius"/>
    </source>
</evidence>
<feature type="transmembrane region" description="Helical" evidence="1">
    <location>
        <begin position="61"/>
        <end position="85"/>
    </location>
</feature>
<feature type="transmembrane region" description="Helical" evidence="1">
    <location>
        <begin position="36"/>
        <end position="55"/>
    </location>
</feature>
<dbReference type="EMBL" id="KN838632">
    <property type="protein sequence ID" value="KIK00153.1"/>
    <property type="molecule type" value="Genomic_DNA"/>
</dbReference>
<evidence type="ECO:0000313" key="2">
    <source>
        <dbReference type="EMBL" id="KIK00153.1"/>
    </source>
</evidence>
<protein>
    <submittedName>
        <fullName evidence="2">Uncharacterized protein</fullName>
    </submittedName>
</protein>